<dbReference type="Proteomes" id="UP000199310">
    <property type="component" value="Unassembled WGS sequence"/>
</dbReference>
<dbReference type="InterPro" id="IPR037923">
    <property type="entry name" value="HTH-like"/>
</dbReference>
<keyword evidence="3" id="KW-0804">Transcription</keyword>
<dbReference type="GO" id="GO:0043565">
    <property type="term" value="F:sequence-specific DNA binding"/>
    <property type="evidence" value="ECO:0007669"/>
    <property type="project" value="InterPro"/>
</dbReference>
<feature type="domain" description="HTH araC/xylS-type" evidence="4">
    <location>
        <begin position="206"/>
        <end position="312"/>
    </location>
</feature>
<keyword evidence="1" id="KW-0805">Transcription regulation</keyword>
<keyword evidence="2 5" id="KW-0238">DNA-binding</keyword>
<evidence type="ECO:0000256" key="3">
    <source>
        <dbReference type="ARBA" id="ARBA00023163"/>
    </source>
</evidence>
<evidence type="ECO:0000313" key="6">
    <source>
        <dbReference type="Proteomes" id="UP000199310"/>
    </source>
</evidence>
<name>A0A1I0PYF0_9BACT</name>
<dbReference type="PANTHER" id="PTHR43280">
    <property type="entry name" value="ARAC-FAMILY TRANSCRIPTIONAL REGULATOR"/>
    <property type="match status" value="1"/>
</dbReference>
<dbReference type="STRING" id="29529.SAMN04488122_1068"/>
<dbReference type="Pfam" id="PF12833">
    <property type="entry name" value="HTH_18"/>
    <property type="match status" value="1"/>
</dbReference>
<dbReference type="SMART" id="SM00342">
    <property type="entry name" value="HTH_ARAC"/>
    <property type="match status" value="1"/>
</dbReference>
<dbReference type="Pfam" id="PF02311">
    <property type="entry name" value="AraC_binding"/>
    <property type="match status" value="1"/>
</dbReference>
<dbReference type="SUPFAM" id="SSF51215">
    <property type="entry name" value="Regulatory protein AraC"/>
    <property type="match status" value="1"/>
</dbReference>
<evidence type="ECO:0000259" key="4">
    <source>
        <dbReference type="PROSITE" id="PS01124"/>
    </source>
</evidence>
<reference evidence="6" key="1">
    <citation type="submission" date="2016-10" db="EMBL/GenBank/DDBJ databases">
        <authorList>
            <person name="Varghese N."/>
            <person name="Submissions S."/>
        </authorList>
    </citation>
    <scope>NUCLEOTIDE SEQUENCE [LARGE SCALE GENOMIC DNA]</scope>
    <source>
        <strain evidence="6">DSM 3695</strain>
    </source>
</reference>
<evidence type="ECO:0000256" key="2">
    <source>
        <dbReference type="ARBA" id="ARBA00023125"/>
    </source>
</evidence>
<proteinExistence type="predicted"/>
<dbReference type="Gene3D" id="2.60.120.10">
    <property type="entry name" value="Jelly Rolls"/>
    <property type="match status" value="1"/>
</dbReference>
<dbReference type="SUPFAM" id="SSF46689">
    <property type="entry name" value="Homeodomain-like"/>
    <property type="match status" value="1"/>
</dbReference>
<dbReference type="InterPro" id="IPR018060">
    <property type="entry name" value="HTH_AraC"/>
</dbReference>
<sequence>MPSNKNNSITLKTFNEFNDELLLYTRKEVTPKAPLRGSFAVHERSDYPCMDEVTASRRDYYKISFFTKGSGIFTLGDDRYEINSPTLIFINPFELKTWRATSDEQEGYYCLFTDLLFEAQPNHPENLLQHPLLQMGARAVFTLTDEQSDYLQSIFRQLVKEYRENAAFKHEAILIYLKLLMLEGKRLSSQVNEPQRQLTAAHLLAHRFTDKLEKQFPIEFSHHQLTLKTAKEFAQVLNTHPNHLNACVKQATGRTVSEHIRQRMLLEARLLLMHTDWQIAEIAWCLGFEDPGNFTHFFKNHSGISPHLYRAQ</sequence>
<keyword evidence="6" id="KW-1185">Reference proteome</keyword>
<organism evidence="5 6">
    <name type="scientific">Chitinophaga arvensicola</name>
    <dbReference type="NCBI Taxonomy" id="29529"/>
    <lineage>
        <taxon>Bacteria</taxon>
        <taxon>Pseudomonadati</taxon>
        <taxon>Bacteroidota</taxon>
        <taxon>Chitinophagia</taxon>
        <taxon>Chitinophagales</taxon>
        <taxon>Chitinophagaceae</taxon>
        <taxon>Chitinophaga</taxon>
    </lineage>
</organism>
<dbReference type="PROSITE" id="PS01124">
    <property type="entry name" value="HTH_ARAC_FAMILY_2"/>
    <property type="match status" value="1"/>
</dbReference>
<protein>
    <submittedName>
        <fullName evidence="5">AraC-type DNA-binding protein</fullName>
    </submittedName>
</protein>
<dbReference type="OrthoDB" id="629929at2"/>
<dbReference type="AlphaFoldDB" id="A0A1I0PYF0"/>
<dbReference type="InterPro" id="IPR009057">
    <property type="entry name" value="Homeodomain-like_sf"/>
</dbReference>
<dbReference type="InterPro" id="IPR003313">
    <property type="entry name" value="AraC-bd"/>
</dbReference>
<dbReference type="Gene3D" id="1.10.10.60">
    <property type="entry name" value="Homeodomain-like"/>
    <property type="match status" value="1"/>
</dbReference>
<dbReference type="PANTHER" id="PTHR43280:SF32">
    <property type="entry name" value="TRANSCRIPTIONAL REGULATORY PROTEIN"/>
    <property type="match status" value="1"/>
</dbReference>
<accession>A0A1I0PYF0</accession>
<dbReference type="EMBL" id="FOJG01000001">
    <property type="protein sequence ID" value="SEW19232.1"/>
    <property type="molecule type" value="Genomic_DNA"/>
</dbReference>
<dbReference type="RefSeq" id="WP_089891497.1">
    <property type="nucleotide sequence ID" value="NZ_FOJG01000001.1"/>
</dbReference>
<evidence type="ECO:0000256" key="1">
    <source>
        <dbReference type="ARBA" id="ARBA00023015"/>
    </source>
</evidence>
<gene>
    <name evidence="5" type="ORF">SAMN04488122_1068</name>
</gene>
<dbReference type="GO" id="GO:0003700">
    <property type="term" value="F:DNA-binding transcription factor activity"/>
    <property type="evidence" value="ECO:0007669"/>
    <property type="project" value="InterPro"/>
</dbReference>
<dbReference type="InterPro" id="IPR014710">
    <property type="entry name" value="RmlC-like_jellyroll"/>
</dbReference>
<evidence type="ECO:0000313" key="5">
    <source>
        <dbReference type="EMBL" id="SEW19232.1"/>
    </source>
</evidence>